<evidence type="ECO:0000259" key="1">
    <source>
        <dbReference type="PROSITE" id="PS00498"/>
    </source>
</evidence>
<dbReference type="GO" id="GO:0016491">
    <property type="term" value="F:oxidoreductase activity"/>
    <property type="evidence" value="ECO:0007669"/>
    <property type="project" value="InterPro"/>
</dbReference>
<evidence type="ECO:0000313" key="3">
    <source>
        <dbReference type="Proteomes" id="UP001172102"/>
    </source>
</evidence>
<accession>A0AA40B1W8</accession>
<dbReference type="Pfam" id="PF00264">
    <property type="entry name" value="Tyrosinase"/>
    <property type="match status" value="1"/>
</dbReference>
<feature type="domain" description="Tyrosinase copper-binding" evidence="1">
    <location>
        <begin position="16"/>
        <end position="27"/>
    </location>
</feature>
<dbReference type="InterPro" id="IPR002227">
    <property type="entry name" value="Tyrosinase_Cu-bd"/>
</dbReference>
<dbReference type="Proteomes" id="UP001172102">
    <property type="component" value="Unassembled WGS sequence"/>
</dbReference>
<gene>
    <name evidence="2" type="ORF">B0H67DRAFT_660350</name>
</gene>
<sequence length="104" mass="11401">MVRQGQMSVVAVAALDPIFWFHHCNIDRTVAIWQTLTKMLDAAPDRDTLIDLIVDDDAVNIAYEKYVPPSTTSTSQPNNYPEPLAAGGIGAGWGVIECRDLDGR</sequence>
<dbReference type="InterPro" id="IPR008922">
    <property type="entry name" value="Di-copper_centre_dom_sf"/>
</dbReference>
<proteinExistence type="predicted"/>
<organism evidence="2 3">
    <name type="scientific">Lasiosphaeris hirsuta</name>
    <dbReference type="NCBI Taxonomy" id="260670"/>
    <lineage>
        <taxon>Eukaryota</taxon>
        <taxon>Fungi</taxon>
        <taxon>Dikarya</taxon>
        <taxon>Ascomycota</taxon>
        <taxon>Pezizomycotina</taxon>
        <taxon>Sordariomycetes</taxon>
        <taxon>Sordariomycetidae</taxon>
        <taxon>Sordariales</taxon>
        <taxon>Lasiosphaeriaceae</taxon>
        <taxon>Lasiosphaeris</taxon>
    </lineage>
</organism>
<dbReference type="EMBL" id="JAUKUA010000002">
    <property type="protein sequence ID" value="KAK0726161.1"/>
    <property type="molecule type" value="Genomic_DNA"/>
</dbReference>
<comment type="caution">
    <text evidence="2">The sequence shown here is derived from an EMBL/GenBank/DDBJ whole genome shotgun (WGS) entry which is preliminary data.</text>
</comment>
<dbReference type="AlphaFoldDB" id="A0AA40B1W8"/>
<protein>
    <recommendedName>
        <fullName evidence="1">Tyrosinase copper-binding domain-containing protein</fullName>
    </recommendedName>
</protein>
<name>A0AA40B1W8_9PEZI</name>
<keyword evidence="3" id="KW-1185">Reference proteome</keyword>
<evidence type="ECO:0000313" key="2">
    <source>
        <dbReference type="EMBL" id="KAK0726161.1"/>
    </source>
</evidence>
<dbReference type="Gene3D" id="1.10.1280.10">
    <property type="entry name" value="Di-copper center containing domain from catechol oxidase"/>
    <property type="match status" value="1"/>
</dbReference>
<reference evidence="2" key="1">
    <citation type="submission" date="2023-06" db="EMBL/GenBank/DDBJ databases">
        <title>Genome-scale phylogeny and comparative genomics of the fungal order Sordariales.</title>
        <authorList>
            <consortium name="Lawrence Berkeley National Laboratory"/>
            <person name="Hensen N."/>
            <person name="Bonometti L."/>
            <person name="Westerberg I."/>
            <person name="Brannstrom I.O."/>
            <person name="Guillou S."/>
            <person name="Cros-Aarteil S."/>
            <person name="Calhoun S."/>
            <person name="Haridas S."/>
            <person name="Kuo A."/>
            <person name="Mondo S."/>
            <person name="Pangilinan J."/>
            <person name="Riley R."/>
            <person name="Labutti K."/>
            <person name="Andreopoulos B."/>
            <person name="Lipzen A."/>
            <person name="Chen C."/>
            <person name="Yanf M."/>
            <person name="Daum C."/>
            <person name="Ng V."/>
            <person name="Clum A."/>
            <person name="Steindorff A."/>
            <person name="Ohm R."/>
            <person name="Martin F."/>
            <person name="Silar P."/>
            <person name="Natvig D."/>
            <person name="Lalanne C."/>
            <person name="Gautier V."/>
            <person name="Ament-Velasquez S.L."/>
            <person name="Kruys A."/>
            <person name="Hutchinson M.I."/>
            <person name="Powell A.J."/>
            <person name="Barry K."/>
            <person name="Miller A.N."/>
            <person name="Grigoriev I.V."/>
            <person name="Debuchy R."/>
            <person name="Gladieux P."/>
            <person name="Thoren M.H."/>
            <person name="Johannesson H."/>
        </authorList>
    </citation>
    <scope>NUCLEOTIDE SEQUENCE</scope>
    <source>
        <strain evidence="2">SMH4607-1</strain>
    </source>
</reference>
<dbReference type="PROSITE" id="PS00498">
    <property type="entry name" value="TYROSINASE_2"/>
    <property type="match status" value="1"/>
</dbReference>
<dbReference type="SUPFAM" id="SSF48056">
    <property type="entry name" value="Di-copper centre-containing domain"/>
    <property type="match status" value="1"/>
</dbReference>